<dbReference type="Gene3D" id="3.40.50.1820">
    <property type="entry name" value="alpha/beta hydrolase"/>
    <property type="match status" value="1"/>
</dbReference>
<feature type="non-terminal residue" evidence="1">
    <location>
        <position position="210"/>
    </location>
</feature>
<dbReference type="InterPro" id="IPR052709">
    <property type="entry name" value="Transposase-MT_Hybrid"/>
</dbReference>
<dbReference type="EMBL" id="JAPWTK010000016">
    <property type="protein sequence ID" value="KAJ8958608.1"/>
    <property type="molecule type" value="Genomic_DNA"/>
</dbReference>
<evidence type="ECO:0008006" key="3">
    <source>
        <dbReference type="Google" id="ProtNLM"/>
    </source>
</evidence>
<dbReference type="AlphaFoldDB" id="A0AAV8Z3K2"/>
<organism evidence="1 2">
    <name type="scientific">Aromia moschata</name>
    <dbReference type="NCBI Taxonomy" id="1265417"/>
    <lineage>
        <taxon>Eukaryota</taxon>
        <taxon>Metazoa</taxon>
        <taxon>Ecdysozoa</taxon>
        <taxon>Arthropoda</taxon>
        <taxon>Hexapoda</taxon>
        <taxon>Insecta</taxon>
        <taxon>Pterygota</taxon>
        <taxon>Neoptera</taxon>
        <taxon>Endopterygota</taxon>
        <taxon>Coleoptera</taxon>
        <taxon>Polyphaga</taxon>
        <taxon>Cucujiformia</taxon>
        <taxon>Chrysomeloidea</taxon>
        <taxon>Cerambycidae</taxon>
        <taxon>Cerambycinae</taxon>
        <taxon>Callichromatini</taxon>
        <taxon>Aromia</taxon>
    </lineage>
</organism>
<accession>A0AAV8Z3K2</accession>
<protein>
    <recommendedName>
        <fullName evidence="3">Transposase</fullName>
    </recommendedName>
</protein>
<dbReference type="InterPro" id="IPR029058">
    <property type="entry name" value="AB_hydrolase_fold"/>
</dbReference>
<comment type="caution">
    <text evidence="1">The sequence shown here is derived from an EMBL/GenBank/DDBJ whole genome shotgun (WGS) entry which is preliminary data.</text>
</comment>
<reference evidence="1" key="1">
    <citation type="journal article" date="2023" name="Insect Mol. Biol.">
        <title>Genome sequencing provides insights into the evolution of gene families encoding plant cell wall-degrading enzymes in longhorned beetles.</title>
        <authorList>
            <person name="Shin N.R."/>
            <person name="Okamura Y."/>
            <person name="Kirsch R."/>
            <person name="Pauchet Y."/>
        </authorList>
    </citation>
    <scope>NUCLEOTIDE SEQUENCE</scope>
    <source>
        <strain evidence="1">AMC_N1</strain>
    </source>
</reference>
<gene>
    <name evidence="1" type="ORF">NQ318_016329</name>
</gene>
<name>A0AAV8Z3K2_9CUCU</name>
<keyword evidence="2" id="KW-1185">Reference proteome</keyword>
<evidence type="ECO:0000313" key="1">
    <source>
        <dbReference type="EMBL" id="KAJ8958608.1"/>
    </source>
</evidence>
<proteinExistence type="predicted"/>
<dbReference type="Proteomes" id="UP001162162">
    <property type="component" value="Unassembled WGS sequence"/>
</dbReference>
<dbReference type="PANTHER" id="PTHR46060:SF1">
    <property type="entry name" value="MARINER MOS1 TRANSPOSASE-LIKE PROTEIN"/>
    <property type="match status" value="1"/>
</dbReference>
<sequence length="210" mass="24380">MTHRWWTKFEKGRGDMRDEHRTRKPITATEDDVETAVRQIVANDRRLTIDLLFEILACLPSTIEVSRTSVIRVKEELSFRKVSARWVPRLPSKNHQQHRLTMARKFVEMVGREDEELYSRICNLAILSLTPASISDDIPCWVVLAHSSTLSRKVRKPVKGSGGLRNAATRRVAFLMSQEGYDVWLPNHRGTPYSNQHINLTFSDSEYWNF</sequence>
<dbReference type="PANTHER" id="PTHR46060">
    <property type="entry name" value="MARINER MOS1 TRANSPOSASE-LIKE PROTEIN"/>
    <property type="match status" value="1"/>
</dbReference>
<evidence type="ECO:0000313" key="2">
    <source>
        <dbReference type="Proteomes" id="UP001162162"/>
    </source>
</evidence>